<accession>A0ABQ0U7R4</accession>
<gene>
    <name evidence="1" type="ORF">HHA04nite_30670</name>
</gene>
<reference evidence="1 2" key="1">
    <citation type="submission" date="2019-07" db="EMBL/GenBank/DDBJ databases">
        <title>Whole genome shotgun sequence of Halomonas halophila NBRC 102604.</title>
        <authorList>
            <person name="Hosoyama A."/>
            <person name="Uohara A."/>
            <person name="Ohji S."/>
            <person name="Ichikawa N."/>
        </authorList>
    </citation>
    <scope>NUCLEOTIDE SEQUENCE [LARGE SCALE GENOMIC DNA]</scope>
    <source>
        <strain evidence="1 2">NBRC 102604</strain>
    </source>
</reference>
<proteinExistence type="predicted"/>
<sequence>MVIGLVIILGAGQLFLTVFQTQRQVEALGEKQAAVNFAVDSLLRDIRRACWNKAAASETMNGDSLTLTLPDGGDCESGSVRDVTYRLGDMAGEAGHGYALTIDKNDGAGAQEVVSGLTNNGFRVASAGDYGVTVMLELVPAGQDGAPDTLRFLAVNRTEAVRHASGSD</sequence>
<comment type="caution">
    <text evidence="1">The sequence shown here is derived from an EMBL/GenBank/DDBJ whole genome shotgun (WGS) entry which is preliminary data.</text>
</comment>
<evidence type="ECO:0000313" key="2">
    <source>
        <dbReference type="Proteomes" id="UP000321121"/>
    </source>
</evidence>
<dbReference type="EMBL" id="BJUS01000048">
    <property type="protein sequence ID" value="GEK74523.1"/>
    <property type="molecule type" value="Genomic_DNA"/>
</dbReference>
<organism evidence="1 2">
    <name type="scientific">Halomonas halophila</name>
    <dbReference type="NCBI Taxonomy" id="29573"/>
    <lineage>
        <taxon>Bacteria</taxon>
        <taxon>Pseudomonadati</taxon>
        <taxon>Pseudomonadota</taxon>
        <taxon>Gammaproteobacteria</taxon>
        <taxon>Oceanospirillales</taxon>
        <taxon>Halomonadaceae</taxon>
        <taxon>Halomonas</taxon>
    </lineage>
</organism>
<name>A0ABQ0U7R4_9GAMM</name>
<keyword evidence="2" id="KW-1185">Reference proteome</keyword>
<evidence type="ECO:0000313" key="1">
    <source>
        <dbReference type="EMBL" id="GEK74523.1"/>
    </source>
</evidence>
<dbReference type="Proteomes" id="UP000321121">
    <property type="component" value="Unassembled WGS sequence"/>
</dbReference>
<protein>
    <submittedName>
        <fullName evidence="1">Uncharacterized protein</fullName>
    </submittedName>
</protein>